<feature type="domain" description="Flavodoxin-like" evidence="3">
    <location>
        <begin position="126"/>
        <end position="270"/>
    </location>
</feature>
<feature type="chain" id="PRO_5039490338" evidence="2">
    <location>
        <begin position="25"/>
        <end position="274"/>
    </location>
</feature>
<dbReference type="GO" id="GO:0016651">
    <property type="term" value="F:oxidoreductase activity, acting on NAD(P)H"/>
    <property type="evidence" value="ECO:0007669"/>
    <property type="project" value="UniProtKB-ARBA"/>
</dbReference>
<dbReference type="PANTHER" id="PTHR39201">
    <property type="entry name" value="EXPORTED PROTEIN-RELATED"/>
    <property type="match status" value="1"/>
</dbReference>
<proteinExistence type="predicted"/>
<keyword evidence="2" id="KW-0732">Signal</keyword>
<comment type="caution">
    <text evidence="4">The sequence shown here is derived from an EMBL/GenBank/DDBJ whole genome shotgun (WGS) entry which is preliminary data.</text>
</comment>
<organism evidence="4 5">
    <name type="scientific">Candidatus Blautia faecavium</name>
    <dbReference type="NCBI Taxonomy" id="2838487"/>
    <lineage>
        <taxon>Bacteria</taxon>
        <taxon>Bacillati</taxon>
        <taxon>Bacillota</taxon>
        <taxon>Clostridia</taxon>
        <taxon>Lachnospirales</taxon>
        <taxon>Lachnospiraceae</taxon>
        <taxon>Blautia</taxon>
    </lineage>
</organism>
<reference evidence="4" key="2">
    <citation type="submission" date="2021-04" db="EMBL/GenBank/DDBJ databases">
        <authorList>
            <person name="Gilroy R."/>
        </authorList>
    </citation>
    <scope>NUCLEOTIDE SEQUENCE</scope>
    <source>
        <strain evidence="4">ChiSjej1B19-5720</strain>
    </source>
</reference>
<dbReference type="PROSITE" id="PS51257">
    <property type="entry name" value="PROKAR_LIPOPROTEIN"/>
    <property type="match status" value="1"/>
</dbReference>
<dbReference type="EMBL" id="DWYZ01000150">
    <property type="protein sequence ID" value="HJB28696.1"/>
    <property type="molecule type" value="Genomic_DNA"/>
</dbReference>
<dbReference type="Pfam" id="PF12682">
    <property type="entry name" value="Flavodoxin_4"/>
    <property type="match status" value="1"/>
</dbReference>
<sequence length="274" mass="29709">MRKKFILTTALSLTLALTGAGCSAERRSTSSEESNTETTESTAQENTQETETAESSLSETDALESDGEVNTGDTENTADSQTDTSAENTQDTEGNSNILIAYFTAGENSDVDVASSASVTTIDGEAKGRLRAVADMIQSVTGGDLFSIQTEVAYPGDGGELIDYAAQEQDEDARPVLTSHIENLDAYDTIFVGYPTWWYDMPQAMYSFFDEYDFSGKTIIPFNVHNGSQFSGTIETIQELEPDAQVLEDGFTVNENDVADAQDDVAEWLEGLDY</sequence>
<dbReference type="InterPro" id="IPR008254">
    <property type="entry name" value="Flavodoxin/NO_synth"/>
</dbReference>
<feature type="region of interest" description="Disordered" evidence="1">
    <location>
        <begin position="18"/>
        <end position="93"/>
    </location>
</feature>
<dbReference type="SUPFAM" id="SSF52218">
    <property type="entry name" value="Flavoproteins"/>
    <property type="match status" value="1"/>
</dbReference>
<accession>A0A9D2RWG3</accession>
<dbReference type="InterPro" id="IPR029039">
    <property type="entry name" value="Flavoprotein-like_sf"/>
</dbReference>
<dbReference type="Proteomes" id="UP000823842">
    <property type="component" value="Unassembled WGS sequence"/>
</dbReference>
<feature type="compositionally biased region" description="Low complexity" evidence="1">
    <location>
        <begin position="31"/>
        <end position="60"/>
    </location>
</feature>
<protein>
    <submittedName>
        <fullName evidence="4">Flavodoxin</fullName>
    </submittedName>
</protein>
<gene>
    <name evidence="4" type="ORF">IAA06_07870</name>
</gene>
<feature type="compositionally biased region" description="Polar residues" evidence="1">
    <location>
        <begin position="71"/>
        <end position="93"/>
    </location>
</feature>
<dbReference type="GO" id="GO:0010181">
    <property type="term" value="F:FMN binding"/>
    <property type="evidence" value="ECO:0007669"/>
    <property type="project" value="InterPro"/>
</dbReference>
<evidence type="ECO:0000313" key="5">
    <source>
        <dbReference type="Proteomes" id="UP000823842"/>
    </source>
</evidence>
<evidence type="ECO:0000259" key="3">
    <source>
        <dbReference type="Pfam" id="PF12682"/>
    </source>
</evidence>
<reference evidence="4" key="1">
    <citation type="journal article" date="2021" name="PeerJ">
        <title>Extensive microbial diversity within the chicken gut microbiome revealed by metagenomics and culture.</title>
        <authorList>
            <person name="Gilroy R."/>
            <person name="Ravi A."/>
            <person name="Getino M."/>
            <person name="Pursley I."/>
            <person name="Horton D.L."/>
            <person name="Alikhan N.F."/>
            <person name="Baker D."/>
            <person name="Gharbi K."/>
            <person name="Hall N."/>
            <person name="Watson M."/>
            <person name="Adriaenssens E.M."/>
            <person name="Foster-Nyarko E."/>
            <person name="Jarju S."/>
            <person name="Secka A."/>
            <person name="Antonio M."/>
            <person name="Oren A."/>
            <person name="Chaudhuri R.R."/>
            <person name="La Ragione R."/>
            <person name="Hildebrand F."/>
            <person name="Pallen M.J."/>
        </authorList>
    </citation>
    <scope>NUCLEOTIDE SEQUENCE</scope>
    <source>
        <strain evidence="4">ChiSjej1B19-5720</strain>
    </source>
</reference>
<evidence type="ECO:0000313" key="4">
    <source>
        <dbReference type="EMBL" id="HJB28696.1"/>
    </source>
</evidence>
<feature type="signal peptide" evidence="2">
    <location>
        <begin position="1"/>
        <end position="24"/>
    </location>
</feature>
<evidence type="ECO:0000256" key="1">
    <source>
        <dbReference type="SAM" id="MobiDB-lite"/>
    </source>
</evidence>
<name>A0A9D2RWG3_9FIRM</name>
<evidence type="ECO:0000256" key="2">
    <source>
        <dbReference type="SAM" id="SignalP"/>
    </source>
</evidence>
<dbReference type="AlphaFoldDB" id="A0A9D2RWG3"/>
<dbReference type="NCBIfam" id="NF005389">
    <property type="entry name" value="PRK06934.1"/>
    <property type="match status" value="1"/>
</dbReference>
<dbReference type="PANTHER" id="PTHR39201:SF1">
    <property type="entry name" value="FLAVODOXIN-LIKE DOMAIN-CONTAINING PROTEIN"/>
    <property type="match status" value="1"/>
</dbReference>
<dbReference type="Gene3D" id="3.40.50.360">
    <property type="match status" value="1"/>
</dbReference>